<accession>A0A3G5A291</accession>
<reference evidence="1" key="1">
    <citation type="submission" date="2018-10" db="EMBL/GenBank/DDBJ databases">
        <title>Hidden diversity of soil giant viruses.</title>
        <authorList>
            <person name="Schulz F."/>
            <person name="Alteio L."/>
            <person name="Goudeau D."/>
            <person name="Ryan E.M."/>
            <person name="Malmstrom R.R."/>
            <person name="Blanchard J."/>
            <person name="Woyke T."/>
        </authorList>
    </citation>
    <scope>NUCLEOTIDE SEQUENCE</scope>
    <source>
        <strain evidence="1">FNV1</strain>
    </source>
</reference>
<name>A0A3G5A291_9VIRU</name>
<dbReference type="EMBL" id="MK072158">
    <property type="protein sequence ID" value="AYV79609.1"/>
    <property type="molecule type" value="Genomic_DNA"/>
</dbReference>
<proteinExistence type="predicted"/>
<protein>
    <submittedName>
        <fullName evidence="1">Uncharacterized protein</fullName>
    </submittedName>
</protein>
<gene>
    <name evidence="1" type="ORF">Faunusvirus27_10</name>
</gene>
<organism evidence="1">
    <name type="scientific">Faunusvirus sp</name>
    <dbReference type="NCBI Taxonomy" id="2487766"/>
    <lineage>
        <taxon>Viruses</taxon>
        <taxon>Varidnaviria</taxon>
        <taxon>Bamfordvirae</taxon>
        <taxon>Nucleocytoviricota</taxon>
        <taxon>Megaviricetes</taxon>
        <taxon>Imitervirales</taxon>
        <taxon>Mimiviridae</taxon>
    </lineage>
</organism>
<feature type="non-terminal residue" evidence="1">
    <location>
        <position position="1"/>
    </location>
</feature>
<evidence type="ECO:0000313" key="1">
    <source>
        <dbReference type="EMBL" id="AYV79609.1"/>
    </source>
</evidence>
<sequence length="61" mass="7434">AQFEISPTYFDVVNGKYWYWYKSNKCNIVYDKYINCKLKRIKLTDAIIEKYGEITEAFMIY</sequence>